<sequence length="626" mass="67623">MEYPLLFLSALIGWSLAFMPSLPPDGESLTHSVMTMEALLEVASTACREEAQANGQTYTRPDPLTPQNLLLACLGASEEAGISSSKFTEVLDEIISQNTNIDDLNGLGGSPAHHFNDEVLEQGRDIITEGVSVIKASLGQDDFETARRALGAVTHTLQDFYSHSNWIELGNKDPYEKLLRPDLQLDNLADATTPTCNDCQERECPNVILPEILSRKTLTSGYVSPTPQGKCNHGDDTRGGINKDMSGGKVGPDGTDPHLAAYFTATQATKDLLQDIRTAFGNANFLRLLGITRSSVVCFVIDTTGSMRDDIAQVRKLTADIINNNVGTPDEPSLYILVEFNDPDVKAPVSTTDPEKMLQMVNSIIVGGGGDIPEYSLTGIKFALTAAPPSSKIFVFTDAPAKDFELNGTVTSLAQSKQTQISFLLTNALNGVRRRRRRSAVTNPSNSLYQQLAQSSGGTAIEVTKGTISQATKIIEDSVTSSQVTLLQIDSNQPDMFNFIVDPRVQRVILYITGLSISFTLQNPSGVSQESTVESGPLASVSAVGNLIRVSLNEGNLTGRWFITIRSSQAYSLQVTGRSSLDFMSQFVEEFGGPHPGFAMIPARPPAGKPIYTYLHLLFAISCRGS</sequence>
<accession>W5L3X1</accession>
<dbReference type="AlphaFoldDB" id="W5L3X1"/>
<organism evidence="9 10">
    <name type="scientific">Astyanax mexicanus</name>
    <name type="common">Blind cave fish</name>
    <name type="synonym">Astyanax fasciatus mexicanus</name>
    <dbReference type="NCBI Taxonomy" id="7994"/>
    <lineage>
        <taxon>Eukaryota</taxon>
        <taxon>Metazoa</taxon>
        <taxon>Chordata</taxon>
        <taxon>Craniata</taxon>
        <taxon>Vertebrata</taxon>
        <taxon>Euteleostomi</taxon>
        <taxon>Actinopterygii</taxon>
        <taxon>Neopterygii</taxon>
        <taxon>Teleostei</taxon>
        <taxon>Ostariophysi</taxon>
        <taxon>Characiformes</taxon>
        <taxon>Characoidei</taxon>
        <taxon>Acestrorhamphidae</taxon>
        <taxon>Acestrorhamphinae</taxon>
        <taxon>Astyanax</taxon>
    </lineage>
</organism>
<dbReference type="GeneTree" id="ENSGT00390000011517"/>
<evidence type="ECO:0000256" key="5">
    <source>
        <dbReference type="SAM" id="SignalP"/>
    </source>
</evidence>
<dbReference type="eggNOG" id="KOG4475">
    <property type="taxonomic scope" value="Eukaryota"/>
</dbReference>
<dbReference type="Proteomes" id="UP000018467">
    <property type="component" value="Unassembled WGS sequence"/>
</dbReference>
<feature type="chain" id="PRO_5017287435" description="von Willebrand factor A domain containing 11" evidence="5">
    <location>
        <begin position="18"/>
        <end position="626"/>
    </location>
</feature>
<dbReference type="Gene3D" id="3.40.50.410">
    <property type="entry name" value="von Willebrand factor, type A domain"/>
    <property type="match status" value="1"/>
</dbReference>
<feature type="domain" description="VWA7 N-terminal" evidence="8">
    <location>
        <begin position="64"/>
        <end position="286"/>
    </location>
</feature>
<dbReference type="InParanoid" id="W5L3X1"/>
<keyword evidence="10" id="KW-1185">Reference proteome</keyword>
<feature type="domain" description="Hemicentin-1-like von Willebrand factor A" evidence="7">
    <location>
        <begin position="297"/>
        <end position="465"/>
    </location>
</feature>
<evidence type="ECO:0000313" key="10">
    <source>
        <dbReference type="Proteomes" id="UP000018467"/>
    </source>
</evidence>
<feature type="signal peptide" evidence="5">
    <location>
        <begin position="1"/>
        <end position="17"/>
    </location>
</feature>
<dbReference type="SUPFAM" id="SSF53300">
    <property type="entry name" value="vWA-like"/>
    <property type="match status" value="1"/>
</dbReference>
<dbReference type="Pfam" id="PF25106">
    <property type="entry name" value="VWA_4"/>
    <property type="match status" value="1"/>
</dbReference>
<dbReference type="InterPro" id="IPR056862">
    <property type="entry name" value="VWA7_N"/>
</dbReference>
<evidence type="ECO:0000259" key="6">
    <source>
        <dbReference type="Pfam" id="PF23560"/>
    </source>
</evidence>
<comment type="subcellular location">
    <subcellularLocation>
        <location evidence="1">Secreted</location>
    </subcellularLocation>
</comment>
<evidence type="ECO:0000256" key="4">
    <source>
        <dbReference type="ARBA" id="ARBA00023180"/>
    </source>
</evidence>
<dbReference type="Ensembl" id="ENSAMXT00000014533.2">
    <property type="protein sequence ID" value="ENSAMXP00000014533.2"/>
    <property type="gene ID" value="ENSAMXG00000014072.2"/>
</dbReference>
<reference evidence="10" key="1">
    <citation type="submission" date="2013-03" db="EMBL/GenBank/DDBJ databases">
        <authorList>
            <person name="Jeffery W."/>
            <person name="Warren W."/>
            <person name="Wilson R.K."/>
        </authorList>
    </citation>
    <scope>NUCLEOTIDE SEQUENCE</scope>
    <source>
        <strain evidence="10">female</strain>
    </source>
</reference>
<keyword evidence="2" id="KW-0964">Secreted</keyword>
<dbReference type="InterPro" id="IPR036465">
    <property type="entry name" value="vWFA_dom_sf"/>
</dbReference>
<evidence type="ECO:0000256" key="3">
    <source>
        <dbReference type="ARBA" id="ARBA00022729"/>
    </source>
</evidence>
<feature type="domain" description="Hemicentin/VWA7 galactose-binding" evidence="6">
    <location>
        <begin position="483"/>
        <end position="580"/>
    </location>
</feature>
<reference evidence="10" key="2">
    <citation type="journal article" date="2014" name="Nat. Commun.">
        <title>The cavefish genome reveals candidate genes for eye loss.</title>
        <authorList>
            <person name="McGaugh S.E."/>
            <person name="Gross J.B."/>
            <person name="Aken B."/>
            <person name="Blin M."/>
            <person name="Borowsky R."/>
            <person name="Chalopin D."/>
            <person name="Hinaux H."/>
            <person name="Jeffery W.R."/>
            <person name="Keene A."/>
            <person name="Ma L."/>
            <person name="Minx P."/>
            <person name="Murphy D."/>
            <person name="O'Quin K.E."/>
            <person name="Retaux S."/>
            <person name="Rohner N."/>
            <person name="Searle S.M."/>
            <person name="Stahl B.A."/>
            <person name="Tabin C."/>
            <person name="Volff J.N."/>
            <person name="Yoshizawa M."/>
            <person name="Warren W.C."/>
        </authorList>
    </citation>
    <scope>NUCLEOTIDE SEQUENCE [LARGE SCALE GENOMIC DNA]</scope>
    <source>
        <strain evidence="10">female</strain>
    </source>
</reference>
<evidence type="ECO:0008006" key="11">
    <source>
        <dbReference type="Google" id="ProtNLM"/>
    </source>
</evidence>
<keyword evidence="3 5" id="KW-0732">Signal</keyword>
<dbReference type="Pfam" id="PF25107">
    <property type="entry name" value="VWA7_N"/>
    <property type="match status" value="1"/>
</dbReference>
<name>W5L3X1_ASTMX</name>
<evidence type="ECO:0000259" key="7">
    <source>
        <dbReference type="Pfam" id="PF25106"/>
    </source>
</evidence>
<dbReference type="InterPro" id="IPR056475">
    <property type="entry name" value="GBD_Hemicentin/VWA7"/>
</dbReference>
<protein>
    <recommendedName>
        <fullName evidence="11">von Willebrand factor A domain containing 11</fullName>
    </recommendedName>
</protein>
<keyword evidence="4" id="KW-0325">Glycoprotein</keyword>
<proteinExistence type="predicted"/>
<dbReference type="HOGENOM" id="CLU_013884_0_0_1"/>
<reference evidence="9" key="3">
    <citation type="submission" date="2025-08" db="UniProtKB">
        <authorList>
            <consortium name="Ensembl"/>
        </authorList>
    </citation>
    <scope>IDENTIFICATION</scope>
</reference>
<evidence type="ECO:0000259" key="8">
    <source>
        <dbReference type="Pfam" id="PF25107"/>
    </source>
</evidence>
<dbReference type="Pfam" id="PF23560">
    <property type="entry name" value="GBD_Hemicentin"/>
    <property type="match status" value="1"/>
</dbReference>
<dbReference type="PANTHER" id="PTHR14905">
    <property type="entry name" value="NG37"/>
    <property type="match status" value="1"/>
</dbReference>
<dbReference type="PANTHER" id="PTHR14905:SF18">
    <property type="entry name" value="VON WILLEBRAND FACTOR A DOMAIN-CONTAINING 10, TANDEM DUPLICATE 1-RELATED"/>
    <property type="match status" value="1"/>
</dbReference>
<evidence type="ECO:0000256" key="2">
    <source>
        <dbReference type="ARBA" id="ARBA00022525"/>
    </source>
</evidence>
<dbReference type="InterPro" id="IPR052577">
    <property type="entry name" value="VWA7"/>
</dbReference>
<reference evidence="9" key="4">
    <citation type="submission" date="2025-09" db="UniProtKB">
        <authorList>
            <consortium name="Ensembl"/>
        </authorList>
    </citation>
    <scope>IDENTIFICATION</scope>
</reference>
<dbReference type="InterPro" id="IPR056861">
    <property type="entry name" value="HMCN1-like_VWA"/>
</dbReference>
<dbReference type="GO" id="GO:0005576">
    <property type="term" value="C:extracellular region"/>
    <property type="evidence" value="ECO:0007669"/>
    <property type="project" value="UniProtKB-SubCell"/>
</dbReference>
<evidence type="ECO:0000313" key="9">
    <source>
        <dbReference type="Ensembl" id="ENSAMXP00000014533.2"/>
    </source>
</evidence>
<evidence type="ECO:0000256" key="1">
    <source>
        <dbReference type="ARBA" id="ARBA00004613"/>
    </source>
</evidence>